<evidence type="ECO:0000256" key="2">
    <source>
        <dbReference type="SAM" id="SignalP"/>
    </source>
</evidence>
<keyword evidence="2" id="KW-0732">Signal</keyword>
<dbReference type="Proteomes" id="UP000557307">
    <property type="component" value="Unassembled WGS sequence"/>
</dbReference>
<dbReference type="PROSITE" id="PS51318">
    <property type="entry name" value="TAT"/>
    <property type="match status" value="1"/>
</dbReference>
<name>A0A840TMI9_9BACT</name>
<dbReference type="InterPro" id="IPR013022">
    <property type="entry name" value="Xyl_isomerase-like_TIM-brl"/>
</dbReference>
<dbReference type="AlphaFoldDB" id="A0A840TMI9"/>
<keyword evidence="1 4" id="KW-0413">Isomerase</keyword>
<dbReference type="PANTHER" id="PTHR43489:SF3">
    <property type="entry name" value="XYLOSE ISOMERASE DOMAIN PROTEIN TIM BARREL"/>
    <property type="match status" value="1"/>
</dbReference>
<evidence type="ECO:0000313" key="4">
    <source>
        <dbReference type="EMBL" id="MBB5284155.1"/>
    </source>
</evidence>
<evidence type="ECO:0000256" key="1">
    <source>
        <dbReference type="ARBA" id="ARBA00023235"/>
    </source>
</evidence>
<dbReference type="InterPro" id="IPR036237">
    <property type="entry name" value="Xyl_isomerase-like_sf"/>
</dbReference>
<evidence type="ECO:0000259" key="3">
    <source>
        <dbReference type="Pfam" id="PF01261"/>
    </source>
</evidence>
<accession>A0A840TMI9</accession>
<comment type="caution">
    <text evidence="4">The sequence shown here is derived from an EMBL/GenBank/DDBJ whole genome shotgun (WGS) entry which is preliminary data.</text>
</comment>
<sequence length="296" mass="32679">MESKPSRRTALKNMLGTAAAVAAPFSLTDALAASEAALGPKLKGKINHSVCRWCYGKIPLEDLCREAKAIGLQSIELQGPNEWPTLKKYGLYCALPQGAGMGIEKGFNNPTLHDELVASYEAIFPKLVEAGYNTVICFSGNRNGMSDEQGLENSAKGLKRLMASAEKHKVTMIMELLNSKVNHKDYMCDHTAWGVALCERVGSERFKLLYDIYHMQIMEGDVIATIKKYHPYIGHYHTGGVPGRNEIDDTQELYYPAIMKAIVETGYKGYVGQEFIPKRPDAIASLRQGVEICDIA</sequence>
<feature type="chain" id="PRO_5032960636" evidence="2">
    <location>
        <begin position="33"/>
        <end position="296"/>
    </location>
</feature>
<reference evidence="4 5" key="1">
    <citation type="submission" date="2020-08" db="EMBL/GenBank/DDBJ databases">
        <title>Genomic Encyclopedia of Type Strains, Phase IV (KMG-IV): sequencing the most valuable type-strain genomes for metagenomic binning, comparative biology and taxonomic classification.</title>
        <authorList>
            <person name="Goeker M."/>
        </authorList>
    </citation>
    <scope>NUCLEOTIDE SEQUENCE [LARGE SCALE GENOMIC DNA]</scope>
    <source>
        <strain evidence="4 5">DSM 105074</strain>
    </source>
</reference>
<dbReference type="Gene3D" id="3.20.20.150">
    <property type="entry name" value="Divalent-metal-dependent TIM barrel enzymes"/>
    <property type="match status" value="1"/>
</dbReference>
<dbReference type="EC" id="5.3.1.22" evidence="4"/>
<dbReference type="InterPro" id="IPR050417">
    <property type="entry name" value="Sugar_Epim/Isomerase"/>
</dbReference>
<keyword evidence="5" id="KW-1185">Reference proteome</keyword>
<dbReference type="Pfam" id="PF01261">
    <property type="entry name" value="AP_endonuc_2"/>
    <property type="match status" value="1"/>
</dbReference>
<dbReference type="GO" id="GO:0008903">
    <property type="term" value="F:hydroxypyruvate isomerase activity"/>
    <property type="evidence" value="ECO:0007669"/>
    <property type="project" value="UniProtKB-EC"/>
</dbReference>
<feature type="signal peptide" evidence="2">
    <location>
        <begin position="1"/>
        <end position="32"/>
    </location>
</feature>
<dbReference type="SUPFAM" id="SSF51658">
    <property type="entry name" value="Xylose isomerase-like"/>
    <property type="match status" value="1"/>
</dbReference>
<organism evidence="4 5">
    <name type="scientific">Rhabdobacter roseus</name>
    <dbReference type="NCBI Taxonomy" id="1655419"/>
    <lineage>
        <taxon>Bacteria</taxon>
        <taxon>Pseudomonadati</taxon>
        <taxon>Bacteroidota</taxon>
        <taxon>Cytophagia</taxon>
        <taxon>Cytophagales</taxon>
        <taxon>Cytophagaceae</taxon>
        <taxon>Rhabdobacter</taxon>
    </lineage>
</organism>
<dbReference type="PANTHER" id="PTHR43489">
    <property type="entry name" value="ISOMERASE"/>
    <property type="match status" value="1"/>
</dbReference>
<proteinExistence type="predicted"/>
<protein>
    <submittedName>
        <fullName evidence="4">Hydroxypyruvate isomerase</fullName>
        <ecNumber evidence="4">5.3.1.22</ecNumber>
    </submittedName>
</protein>
<gene>
    <name evidence="4" type="ORF">HNQ92_002298</name>
</gene>
<feature type="domain" description="Xylose isomerase-like TIM barrel" evidence="3">
    <location>
        <begin position="103"/>
        <end position="282"/>
    </location>
</feature>
<dbReference type="EMBL" id="JACHGF010000003">
    <property type="protein sequence ID" value="MBB5284155.1"/>
    <property type="molecule type" value="Genomic_DNA"/>
</dbReference>
<dbReference type="InterPro" id="IPR006311">
    <property type="entry name" value="TAT_signal"/>
</dbReference>
<dbReference type="RefSeq" id="WP_184174114.1">
    <property type="nucleotide sequence ID" value="NZ_JACHGF010000003.1"/>
</dbReference>
<keyword evidence="4" id="KW-0670">Pyruvate</keyword>
<evidence type="ECO:0000313" key="5">
    <source>
        <dbReference type="Proteomes" id="UP000557307"/>
    </source>
</evidence>